<reference evidence="1 2" key="1">
    <citation type="journal article" date="2009" name="PLoS ONE">
        <title>Complete genome sequence of the aerobic CO-oxidizing thermophile Thermomicrobium roseum.</title>
        <authorList>
            <person name="Wu D."/>
            <person name="Raymond J."/>
            <person name="Wu M."/>
            <person name="Chatterji S."/>
            <person name="Ren Q."/>
            <person name="Graham J.E."/>
            <person name="Bryant D.A."/>
            <person name="Robb F."/>
            <person name="Colman A."/>
            <person name="Tallon L.J."/>
            <person name="Badger J.H."/>
            <person name="Madupu R."/>
            <person name="Ward N.L."/>
            <person name="Eisen J.A."/>
        </authorList>
    </citation>
    <scope>NUCLEOTIDE SEQUENCE [LARGE SCALE GENOMIC DNA]</scope>
    <source>
        <strain evidence="2">ATCC 27502 / DSM 5159 / P-2</strain>
        <plasmid evidence="1">unnamed</plasmid>
    </source>
</reference>
<geneLocation type="plasmid" evidence="2">
    <name>Tros</name>
</geneLocation>
<evidence type="ECO:0000313" key="2">
    <source>
        <dbReference type="Proteomes" id="UP000000447"/>
    </source>
</evidence>
<keyword evidence="2" id="KW-1185">Reference proteome</keyword>
<dbReference type="EMBL" id="CP001276">
    <property type="protein sequence ID" value="ACM07162.1"/>
    <property type="molecule type" value="Genomic_DNA"/>
</dbReference>
<dbReference type="RefSeq" id="WP_012643149.1">
    <property type="nucleotide sequence ID" value="NC_011961.1"/>
</dbReference>
<organism evidence="1 2">
    <name type="scientific">Thermomicrobium roseum (strain ATCC 27502 / DSM 5159 / P-2)</name>
    <dbReference type="NCBI Taxonomy" id="309801"/>
    <lineage>
        <taxon>Bacteria</taxon>
        <taxon>Pseudomonadati</taxon>
        <taxon>Thermomicrobiota</taxon>
        <taxon>Thermomicrobia</taxon>
        <taxon>Thermomicrobiales</taxon>
        <taxon>Thermomicrobiaceae</taxon>
        <taxon>Thermomicrobium</taxon>
    </lineage>
</organism>
<dbReference type="Proteomes" id="UP000000447">
    <property type="component" value="Plasmid unnamed"/>
</dbReference>
<dbReference type="KEGG" id="tro:trd_A0685"/>
<gene>
    <name evidence="1" type="ordered locus">trd_A0685</name>
</gene>
<protein>
    <submittedName>
        <fullName evidence="1">Uncharacterized protein</fullName>
    </submittedName>
</protein>
<evidence type="ECO:0000313" key="1">
    <source>
        <dbReference type="EMBL" id="ACM07162.1"/>
    </source>
</evidence>
<keyword evidence="1" id="KW-0614">Plasmid</keyword>
<proteinExistence type="predicted"/>
<accession>B9L4H1</accession>
<sequence length="100" mass="10988">MLAAFVLGMTLVLAAIVTDVLMAIRRLRVGDIVHWSIIAIWGGWFLWDRLRSGETLWAGLPLWAEATLTTRLPVAGLAYRVGALGHARRECAKHASGNTH</sequence>
<dbReference type="AlphaFoldDB" id="B9L4H1"/>
<dbReference type="HOGENOM" id="CLU_2304729_0_0_0"/>
<name>B9L4H1_THERP</name>